<gene>
    <name evidence="1" type="ORF">B4088_6388</name>
</gene>
<dbReference type="AlphaFoldDB" id="A0A164KFQ9"/>
<reference evidence="1 2" key="1">
    <citation type="submission" date="2015-09" db="EMBL/GenBank/DDBJ databases">
        <title>Bacillus cereus food isolates.</title>
        <authorList>
            <person name="Boekhorst J."/>
        </authorList>
    </citation>
    <scope>NUCLEOTIDE SEQUENCE [LARGE SCALE GENOMIC DNA]</scope>
    <source>
        <strain evidence="1 2">B4088</strain>
    </source>
</reference>
<dbReference type="EMBL" id="LJKE01000132">
    <property type="protein sequence ID" value="KZD50191.1"/>
    <property type="molecule type" value="Genomic_DNA"/>
</dbReference>
<organism evidence="1 2">
    <name type="scientific">Bacillus cereus</name>
    <dbReference type="NCBI Taxonomy" id="1396"/>
    <lineage>
        <taxon>Bacteria</taxon>
        <taxon>Bacillati</taxon>
        <taxon>Bacillota</taxon>
        <taxon>Bacilli</taxon>
        <taxon>Bacillales</taxon>
        <taxon>Bacillaceae</taxon>
        <taxon>Bacillus</taxon>
        <taxon>Bacillus cereus group</taxon>
    </lineage>
</organism>
<proteinExistence type="predicted"/>
<sequence length="48" mass="5536">MQGLHLLFCSFVVYTSAILKSTKIESEYLKSKTYKNAEISIEEMTQTM</sequence>
<dbReference type="Proteomes" id="UP000076482">
    <property type="component" value="Unassembled WGS sequence"/>
</dbReference>
<dbReference type="PATRIC" id="fig|1396.535.peg.5632"/>
<evidence type="ECO:0000313" key="1">
    <source>
        <dbReference type="EMBL" id="KZD50191.1"/>
    </source>
</evidence>
<name>A0A164KFQ9_BACCE</name>
<comment type="caution">
    <text evidence="1">The sequence shown here is derived from an EMBL/GenBank/DDBJ whole genome shotgun (WGS) entry which is preliminary data.</text>
</comment>
<evidence type="ECO:0000313" key="2">
    <source>
        <dbReference type="Proteomes" id="UP000076482"/>
    </source>
</evidence>
<protein>
    <submittedName>
        <fullName evidence="1">Uncharacterized protein</fullName>
    </submittedName>
</protein>
<accession>A0A164KFQ9</accession>